<feature type="chain" id="PRO_5012625309" evidence="1">
    <location>
        <begin position="21"/>
        <end position="131"/>
    </location>
</feature>
<dbReference type="EMBL" id="NBBI01000003">
    <property type="protein sequence ID" value="OWK30072.1"/>
    <property type="molecule type" value="Genomic_DNA"/>
</dbReference>
<organism evidence="2 3">
    <name type="scientific">Sphingomonas dokdonensis</name>
    <dbReference type="NCBI Taxonomy" id="344880"/>
    <lineage>
        <taxon>Bacteria</taxon>
        <taxon>Pseudomonadati</taxon>
        <taxon>Pseudomonadota</taxon>
        <taxon>Alphaproteobacteria</taxon>
        <taxon>Sphingomonadales</taxon>
        <taxon>Sphingomonadaceae</taxon>
        <taxon>Sphingomonas</taxon>
    </lineage>
</organism>
<reference evidence="2 3" key="1">
    <citation type="submission" date="2017-03" db="EMBL/GenBank/DDBJ databases">
        <title>Genome sequence of Sphingomonas dokdonensis DSM 21029.</title>
        <authorList>
            <person name="Poehlein A."/>
            <person name="Wuebbeler J.H."/>
            <person name="Steinbuechel A."/>
            <person name="Daniel R."/>
        </authorList>
    </citation>
    <scope>NUCLEOTIDE SEQUENCE [LARGE SCALE GENOMIC DNA]</scope>
    <source>
        <strain evidence="2 3">DSM 21029</strain>
    </source>
</reference>
<feature type="signal peptide" evidence="1">
    <location>
        <begin position="1"/>
        <end position="20"/>
    </location>
</feature>
<evidence type="ECO:0000313" key="2">
    <source>
        <dbReference type="EMBL" id="OWK30072.1"/>
    </source>
</evidence>
<keyword evidence="3" id="KW-1185">Reference proteome</keyword>
<keyword evidence="1" id="KW-0732">Signal</keyword>
<name>A0A245ZJZ6_9SPHN</name>
<dbReference type="Proteomes" id="UP000197290">
    <property type="component" value="Unassembled WGS sequence"/>
</dbReference>
<accession>A0A245ZJZ6</accession>
<dbReference type="AlphaFoldDB" id="A0A245ZJZ6"/>
<dbReference type="RefSeq" id="WP_088367113.1">
    <property type="nucleotide sequence ID" value="NZ_NBBI01000003.1"/>
</dbReference>
<evidence type="ECO:0000256" key="1">
    <source>
        <dbReference type="SAM" id="SignalP"/>
    </source>
</evidence>
<dbReference type="OrthoDB" id="5956991at2"/>
<evidence type="ECO:0000313" key="3">
    <source>
        <dbReference type="Proteomes" id="UP000197290"/>
    </source>
</evidence>
<protein>
    <submittedName>
        <fullName evidence="2">Uncharacterized protein</fullName>
    </submittedName>
</protein>
<gene>
    <name evidence="2" type="ORF">SPDO_17530</name>
</gene>
<proteinExistence type="predicted"/>
<comment type="caution">
    <text evidence="2">The sequence shown here is derived from an EMBL/GenBank/DDBJ whole genome shotgun (WGS) entry which is preliminary data.</text>
</comment>
<sequence>MTRIALLLATIAGLAAPATAAAPKDGQTALAKATAGLVPGAPVRCISLSGITATEIIDGTAIIYRVGSRVYVNRPRSDAARLERRDILLTRNVGTQLCDADRVRLVDPGSRAVRSQIVLGDFVRYTRAAAS</sequence>